<dbReference type="FunFam" id="2.60.120.200:FF:000023">
    <property type="entry name" value="Galectin"/>
    <property type="match status" value="1"/>
</dbReference>
<dbReference type="GO" id="GO:0005681">
    <property type="term" value="C:spliceosomal complex"/>
    <property type="evidence" value="ECO:0007669"/>
    <property type="project" value="UniProtKB-KW"/>
</dbReference>
<protein>
    <recommendedName>
        <fullName evidence="19">Galectin</fullName>
    </recommendedName>
</protein>
<proteinExistence type="evidence at transcript level"/>
<evidence type="ECO:0000256" key="13">
    <source>
        <dbReference type="ARBA" id="ARBA00022859"/>
    </source>
</evidence>
<keyword evidence="6" id="KW-0597">Phosphoprotein</keyword>
<dbReference type="InterPro" id="IPR001079">
    <property type="entry name" value="Galectin_CRD"/>
</dbReference>
<evidence type="ECO:0000256" key="17">
    <source>
        <dbReference type="ARBA" id="ARBA00023187"/>
    </source>
</evidence>
<dbReference type="GO" id="GO:0008380">
    <property type="term" value="P:RNA splicing"/>
    <property type="evidence" value="ECO:0007669"/>
    <property type="project" value="UniProtKB-KW"/>
</dbReference>
<dbReference type="GO" id="GO:0030154">
    <property type="term" value="P:cell differentiation"/>
    <property type="evidence" value="ECO:0007669"/>
    <property type="project" value="UniProtKB-KW"/>
</dbReference>
<keyword evidence="10 19" id="KW-0430">Lectin</keyword>
<dbReference type="AlphaFoldDB" id="I3RVA5"/>
<evidence type="ECO:0000256" key="14">
    <source>
        <dbReference type="ARBA" id="ARBA00022972"/>
    </source>
</evidence>
<evidence type="ECO:0000256" key="7">
    <source>
        <dbReference type="ARBA" id="ARBA00022588"/>
    </source>
</evidence>
<dbReference type="EMBL" id="JQ765589">
    <property type="protein sequence ID" value="AFK31321.1"/>
    <property type="molecule type" value="mRNA"/>
</dbReference>
<reference evidence="22" key="1">
    <citation type="submission" date="2012-03" db="EMBL/GenBank/DDBJ databases">
        <title>Cloning and diversity analysis of galectin-3 cDNA of Bufo japonicus formosus.</title>
        <authorList>
            <person name="Yang X.-Y."/>
            <person name="Xu Y."/>
            <person name="Yuan J.-Q."/>
            <person name="Zhuge H."/>
            <person name="Zhang S."/>
        </authorList>
    </citation>
    <scope>NUCLEOTIDE SEQUENCE</scope>
    <source>
        <strain evidence="22">3-1</strain>
    </source>
</reference>
<evidence type="ECO:0000256" key="2">
    <source>
        <dbReference type="ARBA" id="ARBA00004496"/>
    </source>
</evidence>
<dbReference type="GO" id="GO:0001772">
    <property type="term" value="C:immunological synapse"/>
    <property type="evidence" value="ECO:0007669"/>
    <property type="project" value="TreeGrafter"/>
</dbReference>
<keyword evidence="12" id="KW-0221">Differentiation</keyword>
<evidence type="ECO:0000256" key="10">
    <source>
        <dbReference type="ARBA" id="ARBA00022734"/>
    </source>
</evidence>
<evidence type="ECO:0000256" key="4">
    <source>
        <dbReference type="ARBA" id="ARBA00022490"/>
    </source>
</evidence>
<keyword evidence="18" id="KW-0539">Nucleus</keyword>
<dbReference type="GO" id="GO:0090280">
    <property type="term" value="P:positive regulation of calcium ion import"/>
    <property type="evidence" value="ECO:0007669"/>
    <property type="project" value="TreeGrafter"/>
</dbReference>
<evidence type="ECO:0000259" key="21">
    <source>
        <dbReference type="PROSITE" id="PS51304"/>
    </source>
</evidence>
<evidence type="ECO:0000313" key="22">
    <source>
        <dbReference type="EMBL" id="AFK31321.1"/>
    </source>
</evidence>
<dbReference type="PANTHER" id="PTHR11346:SF26">
    <property type="entry name" value="GALECTIN-3"/>
    <property type="match status" value="1"/>
</dbReference>
<name>I3RVA5_BUFJF</name>
<dbReference type="GO" id="GO:0048246">
    <property type="term" value="P:macrophage chemotaxis"/>
    <property type="evidence" value="ECO:0007669"/>
    <property type="project" value="TreeGrafter"/>
</dbReference>
<dbReference type="GO" id="GO:0045087">
    <property type="term" value="P:innate immune response"/>
    <property type="evidence" value="ECO:0007669"/>
    <property type="project" value="UniProtKB-KW"/>
</dbReference>
<keyword evidence="14" id="KW-0389">IgE-binding protein</keyword>
<dbReference type="GO" id="GO:0005737">
    <property type="term" value="C:cytoplasm"/>
    <property type="evidence" value="ECO:0007669"/>
    <property type="project" value="UniProtKB-SubCell"/>
</dbReference>
<keyword evidence="9" id="KW-0747">Spliceosome</keyword>
<keyword evidence="7" id="KW-0399">Innate immunity</keyword>
<keyword evidence="16" id="KW-1015">Disulfide bond</keyword>
<dbReference type="GO" id="GO:2001237">
    <property type="term" value="P:negative regulation of extrinsic apoptotic signaling pathway"/>
    <property type="evidence" value="ECO:0007669"/>
    <property type="project" value="TreeGrafter"/>
</dbReference>
<evidence type="ECO:0000256" key="3">
    <source>
        <dbReference type="ARBA" id="ARBA00004613"/>
    </source>
</evidence>
<keyword evidence="13" id="KW-0391">Immunity</keyword>
<feature type="domain" description="Galectin" evidence="21">
    <location>
        <begin position="137"/>
        <end position="265"/>
    </location>
</feature>
<dbReference type="PROSITE" id="PS51304">
    <property type="entry name" value="GALECTIN"/>
    <property type="match status" value="1"/>
</dbReference>
<dbReference type="SUPFAM" id="SSF49899">
    <property type="entry name" value="Concanavalin A-like lectins/glucanases"/>
    <property type="match status" value="1"/>
</dbReference>
<organism evidence="22">
    <name type="scientific">Bufo japonicus formosus</name>
    <name type="common">Eastern-Japanese common toad</name>
    <dbReference type="NCBI Taxonomy" id="400544"/>
    <lineage>
        <taxon>Eukaryota</taxon>
        <taxon>Metazoa</taxon>
        <taxon>Chordata</taxon>
        <taxon>Craniata</taxon>
        <taxon>Vertebrata</taxon>
        <taxon>Euteleostomi</taxon>
        <taxon>Amphibia</taxon>
        <taxon>Batrachia</taxon>
        <taxon>Anura</taxon>
        <taxon>Neobatrachia</taxon>
        <taxon>Hyloidea</taxon>
        <taxon>Bufonidae</taxon>
        <taxon>Bufo</taxon>
    </lineage>
</organism>
<keyword evidence="11" id="KW-0677">Repeat</keyword>
<dbReference type="GO" id="GO:0050918">
    <property type="term" value="P:positive chemotaxis"/>
    <property type="evidence" value="ECO:0007669"/>
    <property type="project" value="TreeGrafter"/>
</dbReference>
<dbReference type="GO" id="GO:0045806">
    <property type="term" value="P:negative regulation of endocytosis"/>
    <property type="evidence" value="ECO:0007669"/>
    <property type="project" value="TreeGrafter"/>
</dbReference>
<feature type="region of interest" description="Disordered" evidence="20">
    <location>
        <begin position="1"/>
        <end position="133"/>
    </location>
</feature>
<dbReference type="CDD" id="cd00070">
    <property type="entry name" value="GLECT"/>
    <property type="match status" value="1"/>
</dbReference>
<dbReference type="GO" id="GO:0005615">
    <property type="term" value="C:extracellular space"/>
    <property type="evidence" value="ECO:0007669"/>
    <property type="project" value="TreeGrafter"/>
</dbReference>
<evidence type="ECO:0000256" key="20">
    <source>
        <dbReference type="SAM" id="MobiDB-lite"/>
    </source>
</evidence>
<keyword evidence="5" id="KW-0964">Secreted</keyword>
<dbReference type="GO" id="GO:0043236">
    <property type="term" value="F:laminin binding"/>
    <property type="evidence" value="ECO:0007669"/>
    <property type="project" value="TreeGrafter"/>
</dbReference>
<sequence>MSDGFSLDDALSGQGNANAQQSHNLNNPWGQNPGQQYPGFPGPGQAQQFPGQPQQFPGQPQQFPGQPQQFPGPGQPQQYPGFPAGGQQYPGMPAGGQQYPGYPGFPGPGQSYPGAPTAPTAGQTVPSAPSGPRKVPCEIPLPMGCTKGLLLNISGVPNGKRFVIDFKEGNNIAFHCNPRFDERPNVIVRNSMIGGEWGKEERECPKFPFQQGQPFRLQILCEQEAFKVAVNNESICQYQHRLKNLAGIKSICIAGDVTITDTSLTTV</sequence>
<evidence type="ECO:0000256" key="6">
    <source>
        <dbReference type="ARBA" id="ARBA00022553"/>
    </source>
</evidence>
<dbReference type="InterPro" id="IPR044156">
    <property type="entry name" value="Galectin-like"/>
</dbReference>
<evidence type="ECO:0000256" key="11">
    <source>
        <dbReference type="ARBA" id="ARBA00022737"/>
    </source>
</evidence>
<keyword evidence="8" id="KW-0507">mRNA processing</keyword>
<evidence type="ECO:0000256" key="19">
    <source>
        <dbReference type="RuleBase" id="RU102079"/>
    </source>
</evidence>
<dbReference type="PANTHER" id="PTHR11346">
    <property type="entry name" value="GALECTIN"/>
    <property type="match status" value="1"/>
</dbReference>
<dbReference type="GO" id="GO:0006397">
    <property type="term" value="P:mRNA processing"/>
    <property type="evidence" value="ECO:0007669"/>
    <property type="project" value="UniProtKB-KW"/>
</dbReference>
<evidence type="ECO:0000256" key="5">
    <source>
        <dbReference type="ARBA" id="ARBA00022525"/>
    </source>
</evidence>
<evidence type="ECO:0000256" key="9">
    <source>
        <dbReference type="ARBA" id="ARBA00022728"/>
    </source>
</evidence>
<feature type="compositionally biased region" description="Polar residues" evidence="20">
    <location>
        <begin position="13"/>
        <end position="32"/>
    </location>
</feature>
<evidence type="ECO:0000256" key="16">
    <source>
        <dbReference type="ARBA" id="ARBA00023157"/>
    </source>
</evidence>
<dbReference type="SMART" id="SM00276">
    <property type="entry name" value="GLECT"/>
    <property type="match status" value="1"/>
</dbReference>
<comment type="subcellular location">
    <subcellularLocation>
        <location evidence="2">Cytoplasm</location>
    </subcellularLocation>
    <subcellularLocation>
        <location evidence="1">Nucleus</location>
    </subcellularLocation>
    <subcellularLocation>
        <location evidence="3">Secreted</location>
    </subcellularLocation>
</comment>
<evidence type="ECO:0000256" key="18">
    <source>
        <dbReference type="ARBA" id="ARBA00023242"/>
    </source>
</evidence>
<dbReference type="GO" id="GO:0030593">
    <property type="term" value="P:neutrophil chemotaxis"/>
    <property type="evidence" value="ECO:0007669"/>
    <property type="project" value="TreeGrafter"/>
</dbReference>
<keyword evidence="17" id="KW-0508">mRNA splicing</keyword>
<dbReference type="GO" id="GO:0048245">
    <property type="term" value="P:eosinophil chemotaxis"/>
    <property type="evidence" value="ECO:0007669"/>
    <property type="project" value="TreeGrafter"/>
</dbReference>
<keyword evidence="4" id="KW-0963">Cytoplasm</keyword>
<dbReference type="GO" id="GO:0002548">
    <property type="term" value="P:monocyte chemotaxis"/>
    <property type="evidence" value="ECO:0007669"/>
    <property type="project" value="TreeGrafter"/>
</dbReference>
<gene>
    <name evidence="22" type="primary">LGALS3</name>
</gene>
<accession>I3RVA5</accession>
<dbReference type="GO" id="GO:0048030">
    <property type="term" value="F:disaccharide binding"/>
    <property type="evidence" value="ECO:0007669"/>
    <property type="project" value="TreeGrafter"/>
</dbReference>
<keyword evidence="15" id="KW-0007">Acetylation</keyword>
<feature type="compositionally biased region" description="Low complexity" evidence="20">
    <location>
        <begin position="33"/>
        <end position="114"/>
    </location>
</feature>
<dbReference type="Gene3D" id="2.60.120.200">
    <property type="match status" value="1"/>
</dbReference>
<evidence type="ECO:0000256" key="1">
    <source>
        <dbReference type="ARBA" id="ARBA00004123"/>
    </source>
</evidence>
<evidence type="ECO:0000256" key="12">
    <source>
        <dbReference type="ARBA" id="ARBA00022782"/>
    </source>
</evidence>
<dbReference type="SMART" id="SM00908">
    <property type="entry name" value="Gal-bind_lectin"/>
    <property type="match status" value="1"/>
</dbReference>
<dbReference type="GO" id="GO:0019863">
    <property type="term" value="F:IgE binding"/>
    <property type="evidence" value="ECO:0007669"/>
    <property type="project" value="UniProtKB-KW"/>
</dbReference>
<evidence type="ECO:0000256" key="15">
    <source>
        <dbReference type="ARBA" id="ARBA00022990"/>
    </source>
</evidence>
<dbReference type="Pfam" id="PF00337">
    <property type="entry name" value="Gal-bind_lectin"/>
    <property type="match status" value="1"/>
</dbReference>
<dbReference type="InterPro" id="IPR013320">
    <property type="entry name" value="ConA-like_dom_sf"/>
</dbReference>
<evidence type="ECO:0000256" key="8">
    <source>
        <dbReference type="ARBA" id="ARBA00022664"/>
    </source>
</evidence>